<name>A0A9K3KKE8_9STRA</name>
<feature type="compositionally biased region" description="Polar residues" evidence="8">
    <location>
        <begin position="375"/>
        <end position="395"/>
    </location>
</feature>
<feature type="region of interest" description="Disordered" evidence="8">
    <location>
        <begin position="262"/>
        <end position="320"/>
    </location>
</feature>
<dbReference type="Proteomes" id="UP000693970">
    <property type="component" value="Unassembled WGS sequence"/>
</dbReference>
<evidence type="ECO:0000256" key="8">
    <source>
        <dbReference type="SAM" id="MobiDB-lite"/>
    </source>
</evidence>
<dbReference type="EC" id="2.5.1.9" evidence="3"/>
<keyword evidence="6" id="KW-0808">Transferase</keyword>
<dbReference type="CDD" id="cd00402">
    <property type="entry name" value="Riboflavin_synthase_like"/>
    <property type="match status" value="1"/>
</dbReference>
<dbReference type="AlphaFoldDB" id="A0A9K3KKE8"/>
<feature type="compositionally biased region" description="Polar residues" evidence="8">
    <location>
        <begin position="335"/>
        <end position="350"/>
    </location>
</feature>
<reference evidence="10" key="2">
    <citation type="submission" date="2021-04" db="EMBL/GenBank/DDBJ databases">
        <authorList>
            <person name="Podell S."/>
        </authorList>
    </citation>
    <scope>NUCLEOTIDE SEQUENCE</scope>
    <source>
        <strain evidence="10">Hildebrandi</strain>
    </source>
</reference>
<feature type="compositionally biased region" description="Low complexity" evidence="8">
    <location>
        <begin position="396"/>
        <end position="417"/>
    </location>
</feature>
<sequence length="463" mass="49338">MAFAPPSPTIRMASANHAVYHRMMVPPLTMFTGIVEEMGVVQALVERDDMVLWDGSTGRGTELTVRGNVVLDGAYLGCSICVSGVCLTATALDPIQKTFKVGLAPETLRKTYFSSLRPGQAVNLERASEIGGRNSGHFVQGHVDGTGTIVRKQPDQDSLAITIQVDNPDLIKYIVPKGFIAIDGTSLTVVDVDTVAKTFSFMLIEYTQKKIIIPQKQVGDKVNLEVDVLGKYSETALAALIPRLEALEAKVESLERALAGSVVSSSTPSMSQQQPQQQPQPPSPTSDSTIRAGGTMVPPKTYRPPPKSTAIGPMGGVPRATSSYIQNEAEEFRRTGSSMTRPVISQQQQEEAVRSAPTTTTTTTTSPQAVASTTGTNGSYLNQLEKQQGNSSNNDTTPQTSQPQTSQPQQAQQPSKSVTLNPEPPAAVAAAAAAQRRRFTSVPTGKGVPNTAHSQESLPDPLL</sequence>
<dbReference type="PANTHER" id="PTHR21098">
    <property type="entry name" value="RIBOFLAVIN SYNTHASE ALPHA CHAIN"/>
    <property type="match status" value="1"/>
</dbReference>
<feature type="compositionally biased region" description="Low complexity" evidence="8">
    <location>
        <begin position="264"/>
        <end position="277"/>
    </location>
</feature>
<dbReference type="PANTHER" id="PTHR21098:SF0">
    <property type="entry name" value="RIBOFLAVIN SYNTHASE"/>
    <property type="match status" value="1"/>
</dbReference>
<feature type="compositionally biased region" description="Low complexity" evidence="8">
    <location>
        <begin position="355"/>
        <end position="374"/>
    </location>
</feature>
<dbReference type="NCBIfam" id="NF006767">
    <property type="entry name" value="PRK09289.1"/>
    <property type="match status" value="1"/>
</dbReference>
<organism evidence="10 11">
    <name type="scientific">Nitzschia inconspicua</name>
    <dbReference type="NCBI Taxonomy" id="303405"/>
    <lineage>
        <taxon>Eukaryota</taxon>
        <taxon>Sar</taxon>
        <taxon>Stramenopiles</taxon>
        <taxon>Ochrophyta</taxon>
        <taxon>Bacillariophyta</taxon>
        <taxon>Bacillariophyceae</taxon>
        <taxon>Bacillariophycidae</taxon>
        <taxon>Bacillariales</taxon>
        <taxon>Bacillariaceae</taxon>
        <taxon>Nitzschia</taxon>
    </lineage>
</organism>
<dbReference type="PROSITE" id="PS51177">
    <property type="entry name" value="LUMAZINE_BIND"/>
    <property type="match status" value="2"/>
</dbReference>
<feature type="region of interest" description="Disordered" evidence="8">
    <location>
        <begin position="332"/>
        <end position="463"/>
    </location>
</feature>
<evidence type="ECO:0000256" key="6">
    <source>
        <dbReference type="ARBA" id="ARBA00022679"/>
    </source>
</evidence>
<proteinExistence type="predicted"/>
<reference evidence="10" key="1">
    <citation type="journal article" date="2021" name="Sci. Rep.">
        <title>Diploid genomic architecture of Nitzschia inconspicua, an elite biomass production diatom.</title>
        <authorList>
            <person name="Oliver A."/>
            <person name="Podell S."/>
            <person name="Pinowska A."/>
            <person name="Traller J.C."/>
            <person name="Smith S.R."/>
            <person name="McClure R."/>
            <person name="Beliaev A."/>
            <person name="Bohutskyi P."/>
            <person name="Hill E.A."/>
            <person name="Rabines A."/>
            <person name="Zheng H."/>
            <person name="Allen L.Z."/>
            <person name="Kuo A."/>
            <person name="Grigoriev I.V."/>
            <person name="Allen A.E."/>
            <person name="Hazlebeck D."/>
            <person name="Allen E.E."/>
        </authorList>
    </citation>
    <scope>NUCLEOTIDE SEQUENCE</scope>
    <source>
        <strain evidence="10">Hildebrandi</strain>
    </source>
</reference>
<feature type="domain" description="Lumazine-binding" evidence="9">
    <location>
        <begin position="138"/>
        <end position="237"/>
    </location>
</feature>
<dbReference type="GO" id="GO:0004746">
    <property type="term" value="F:riboflavin synthase activity"/>
    <property type="evidence" value="ECO:0007669"/>
    <property type="project" value="UniProtKB-EC"/>
</dbReference>
<evidence type="ECO:0000256" key="4">
    <source>
        <dbReference type="ARBA" id="ARBA00013950"/>
    </source>
</evidence>
<feature type="domain" description="Lumazine-binding" evidence="9">
    <location>
        <begin position="30"/>
        <end position="137"/>
    </location>
</feature>
<evidence type="ECO:0000259" key="9">
    <source>
        <dbReference type="PROSITE" id="PS51177"/>
    </source>
</evidence>
<protein>
    <recommendedName>
        <fullName evidence="4">Riboflavin synthase</fullName>
        <ecNumber evidence="3">2.5.1.9</ecNumber>
    </recommendedName>
</protein>
<dbReference type="InterPro" id="IPR001783">
    <property type="entry name" value="Lumazine-bd"/>
</dbReference>
<dbReference type="Pfam" id="PF00677">
    <property type="entry name" value="Lum_binding"/>
    <property type="match status" value="2"/>
</dbReference>
<comment type="function">
    <text evidence="1">Catalyzes the dismutation of two molecules of 6,7-dimethyl-8-ribityllumazine, resulting in the formation of riboflavin and 5-amino-6-(D-ribitylamino)uracil.</text>
</comment>
<dbReference type="GO" id="GO:0009231">
    <property type="term" value="P:riboflavin biosynthetic process"/>
    <property type="evidence" value="ECO:0007669"/>
    <property type="project" value="UniProtKB-KW"/>
</dbReference>
<evidence type="ECO:0000313" key="10">
    <source>
        <dbReference type="EMBL" id="KAG7344724.1"/>
    </source>
</evidence>
<evidence type="ECO:0000256" key="1">
    <source>
        <dbReference type="ARBA" id="ARBA00002803"/>
    </source>
</evidence>
<gene>
    <name evidence="10" type="ORF">IV203_032255</name>
</gene>
<evidence type="ECO:0000313" key="11">
    <source>
        <dbReference type="Proteomes" id="UP000693970"/>
    </source>
</evidence>
<keyword evidence="7" id="KW-0677">Repeat</keyword>
<accession>A0A9K3KKE8</accession>
<dbReference type="NCBIfam" id="TIGR00187">
    <property type="entry name" value="ribE"/>
    <property type="match status" value="1"/>
</dbReference>
<comment type="caution">
    <text evidence="10">The sequence shown here is derived from an EMBL/GenBank/DDBJ whole genome shotgun (WGS) entry which is preliminary data.</text>
</comment>
<comment type="pathway">
    <text evidence="2">Cofactor biosynthesis; riboflavin biosynthesis; riboflavin from 2-hydroxy-3-oxobutyl phosphate and 5-amino-6-(D-ribitylamino)uracil: step 2/2.</text>
</comment>
<evidence type="ECO:0000256" key="5">
    <source>
        <dbReference type="ARBA" id="ARBA00022619"/>
    </source>
</evidence>
<evidence type="ECO:0000256" key="2">
    <source>
        <dbReference type="ARBA" id="ARBA00004887"/>
    </source>
</evidence>
<keyword evidence="5" id="KW-0686">Riboflavin biosynthesis</keyword>
<evidence type="ECO:0000256" key="3">
    <source>
        <dbReference type="ARBA" id="ARBA00012827"/>
    </source>
</evidence>
<evidence type="ECO:0000256" key="7">
    <source>
        <dbReference type="ARBA" id="ARBA00022737"/>
    </source>
</evidence>
<dbReference type="OrthoDB" id="10258924at2759"/>
<keyword evidence="11" id="KW-1185">Reference proteome</keyword>
<dbReference type="FunFam" id="2.40.30.20:FF:000004">
    <property type="entry name" value="Riboflavin synthase, alpha subunit"/>
    <property type="match status" value="1"/>
</dbReference>
<dbReference type="EMBL" id="JAGRRH010000022">
    <property type="protein sequence ID" value="KAG7344724.1"/>
    <property type="molecule type" value="Genomic_DNA"/>
</dbReference>
<dbReference type="InterPro" id="IPR026017">
    <property type="entry name" value="Lumazine-bd_dom"/>
</dbReference>